<evidence type="ECO:0000313" key="3">
    <source>
        <dbReference type="Proteomes" id="UP000324091"/>
    </source>
</evidence>
<evidence type="ECO:0000313" key="2">
    <source>
        <dbReference type="EMBL" id="TWW56109.1"/>
    </source>
</evidence>
<dbReference type="SUPFAM" id="SSF56112">
    <property type="entry name" value="Protein kinase-like (PK-like)"/>
    <property type="match status" value="1"/>
</dbReference>
<comment type="caution">
    <text evidence="2">The sequence shown here is derived from an EMBL/GenBank/DDBJ whole genome shotgun (WGS) entry which is preliminary data.</text>
</comment>
<sequence>MAHGDPKDKNLFADLLKRMMQLDQDERITPLEVLQHPFLNESSPQGPLENNAVSLPGPDEHWRDVHRGVLQQKQSPWTAENSGVRRSTLAGLANGMKTPNVPKRYRRQKQSSWIAGNLNHKQNPPHSGYRNQTHQGNPKHTNTQ</sequence>
<feature type="region of interest" description="Disordered" evidence="1">
    <location>
        <begin position="73"/>
        <end position="144"/>
    </location>
</feature>
<protein>
    <submittedName>
        <fullName evidence="2">Uncharacterized protein</fullName>
    </submittedName>
</protein>
<feature type="compositionally biased region" description="Polar residues" evidence="1">
    <location>
        <begin position="73"/>
        <end position="85"/>
    </location>
</feature>
<gene>
    <name evidence="2" type="ORF">D4764_08G0000960</name>
</gene>
<name>A0A5C6MMW3_9TELE</name>
<proteinExistence type="predicted"/>
<feature type="compositionally biased region" description="Polar residues" evidence="1">
    <location>
        <begin position="110"/>
        <end position="144"/>
    </location>
</feature>
<dbReference type="Proteomes" id="UP000324091">
    <property type="component" value="Chromosome 8"/>
</dbReference>
<keyword evidence="3" id="KW-1185">Reference proteome</keyword>
<dbReference type="AlphaFoldDB" id="A0A5C6MMW3"/>
<organism evidence="2 3">
    <name type="scientific">Takifugu flavidus</name>
    <name type="common">sansaifugu</name>
    <dbReference type="NCBI Taxonomy" id="433684"/>
    <lineage>
        <taxon>Eukaryota</taxon>
        <taxon>Metazoa</taxon>
        <taxon>Chordata</taxon>
        <taxon>Craniata</taxon>
        <taxon>Vertebrata</taxon>
        <taxon>Euteleostomi</taxon>
        <taxon>Actinopterygii</taxon>
        <taxon>Neopterygii</taxon>
        <taxon>Teleostei</taxon>
        <taxon>Neoteleostei</taxon>
        <taxon>Acanthomorphata</taxon>
        <taxon>Eupercaria</taxon>
        <taxon>Tetraodontiformes</taxon>
        <taxon>Tetradontoidea</taxon>
        <taxon>Tetraodontidae</taxon>
        <taxon>Takifugu</taxon>
    </lineage>
</organism>
<dbReference type="EMBL" id="RHFK02000021">
    <property type="protein sequence ID" value="TWW56109.1"/>
    <property type="molecule type" value="Genomic_DNA"/>
</dbReference>
<dbReference type="Gene3D" id="1.10.510.10">
    <property type="entry name" value="Transferase(Phosphotransferase) domain 1"/>
    <property type="match status" value="1"/>
</dbReference>
<dbReference type="InterPro" id="IPR011009">
    <property type="entry name" value="Kinase-like_dom_sf"/>
</dbReference>
<reference evidence="2 3" key="1">
    <citation type="submission" date="2019-04" db="EMBL/GenBank/DDBJ databases">
        <title>Chromosome genome assembly for Takifugu flavidus.</title>
        <authorList>
            <person name="Xiao S."/>
        </authorList>
    </citation>
    <scope>NUCLEOTIDE SEQUENCE [LARGE SCALE GENOMIC DNA]</scope>
    <source>
        <strain evidence="2">HTHZ2018</strain>
        <tissue evidence="2">Muscle</tissue>
    </source>
</reference>
<accession>A0A5C6MMW3</accession>
<feature type="region of interest" description="Disordered" evidence="1">
    <location>
        <begin position="38"/>
        <end position="60"/>
    </location>
</feature>
<evidence type="ECO:0000256" key="1">
    <source>
        <dbReference type="SAM" id="MobiDB-lite"/>
    </source>
</evidence>